<gene>
    <name evidence="3" type="ORF">ACFFIA_23140</name>
</gene>
<evidence type="ECO:0000313" key="4">
    <source>
        <dbReference type="Proteomes" id="UP001589867"/>
    </source>
</evidence>
<dbReference type="Proteomes" id="UP001589867">
    <property type="component" value="Unassembled WGS sequence"/>
</dbReference>
<sequence>MPVYRYGSDILGRRNRPKWLETTTVGYWEVDAGQRRHDRHHHDYNQLWLIARGKAKILVDGETHYVQAGDIVATRAGTEHDILETYGEETFAKFFLYEPTPVSEPGRIAHLARSLDEQPLHEVPNLPVPADFPPPFDHRSPQDPDVLRRISAAFDVDPDVDAYGRLLDTR</sequence>
<dbReference type="InterPro" id="IPR014710">
    <property type="entry name" value="RmlC-like_jellyroll"/>
</dbReference>
<dbReference type="RefSeq" id="WP_377253721.1">
    <property type="nucleotide sequence ID" value="NZ_JBHLUH010000048.1"/>
</dbReference>
<dbReference type="Pfam" id="PF07883">
    <property type="entry name" value="Cupin_2"/>
    <property type="match status" value="1"/>
</dbReference>
<feature type="compositionally biased region" description="Pro residues" evidence="1">
    <location>
        <begin position="126"/>
        <end position="135"/>
    </location>
</feature>
<evidence type="ECO:0000313" key="3">
    <source>
        <dbReference type="EMBL" id="MFC0530562.1"/>
    </source>
</evidence>
<dbReference type="InterPro" id="IPR013096">
    <property type="entry name" value="Cupin_2"/>
</dbReference>
<dbReference type="Gene3D" id="2.60.120.10">
    <property type="entry name" value="Jelly Rolls"/>
    <property type="match status" value="1"/>
</dbReference>
<accession>A0ABV6M780</accession>
<organism evidence="3 4">
    <name type="scientific">Phytohabitans kaempferiae</name>
    <dbReference type="NCBI Taxonomy" id="1620943"/>
    <lineage>
        <taxon>Bacteria</taxon>
        <taxon>Bacillati</taxon>
        <taxon>Actinomycetota</taxon>
        <taxon>Actinomycetes</taxon>
        <taxon>Micromonosporales</taxon>
        <taxon>Micromonosporaceae</taxon>
    </lineage>
</organism>
<dbReference type="SUPFAM" id="SSF51182">
    <property type="entry name" value="RmlC-like cupins"/>
    <property type="match status" value="1"/>
</dbReference>
<evidence type="ECO:0000256" key="1">
    <source>
        <dbReference type="SAM" id="MobiDB-lite"/>
    </source>
</evidence>
<dbReference type="EMBL" id="JBHLUH010000048">
    <property type="protein sequence ID" value="MFC0530562.1"/>
    <property type="molecule type" value="Genomic_DNA"/>
</dbReference>
<reference evidence="3 4" key="1">
    <citation type="submission" date="2024-09" db="EMBL/GenBank/DDBJ databases">
        <authorList>
            <person name="Sun Q."/>
            <person name="Mori K."/>
        </authorList>
    </citation>
    <scope>NUCLEOTIDE SEQUENCE [LARGE SCALE GENOMIC DNA]</scope>
    <source>
        <strain evidence="3 4">TBRC 3947</strain>
    </source>
</reference>
<name>A0ABV6M780_9ACTN</name>
<proteinExistence type="predicted"/>
<keyword evidence="4" id="KW-1185">Reference proteome</keyword>
<evidence type="ECO:0000259" key="2">
    <source>
        <dbReference type="Pfam" id="PF07883"/>
    </source>
</evidence>
<feature type="domain" description="Cupin type-2" evidence="2">
    <location>
        <begin position="27"/>
        <end position="84"/>
    </location>
</feature>
<comment type="caution">
    <text evidence="3">The sequence shown here is derived from an EMBL/GenBank/DDBJ whole genome shotgun (WGS) entry which is preliminary data.</text>
</comment>
<feature type="region of interest" description="Disordered" evidence="1">
    <location>
        <begin position="122"/>
        <end position="142"/>
    </location>
</feature>
<protein>
    <submittedName>
        <fullName evidence="3">Cupin domain-containing protein</fullName>
    </submittedName>
</protein>
<dbReference type="InterPro" id="IPR011051">
    <property type="entry name" value="RmlC_Cupin_sf"/>
</dbReference>